<dbReference type="EMBL" id="CP069798">
    <property type="protein sequence ID" value="QRQ82727.1"/>
    <property type="molecule type" value="Genomic_DNA"/>
</dbReference>
<proteinExistence type="predicted"/>
<evidence type="ECO:0000313" key="2">
    <source>
        <dbReference type="Proteomes" id="UP000653156"/>
    </source>
</evidence>
<keyword evidence="2" id="KW-1185">Reference proteome</keyword>
<name>A0A892ZLQ9_9NEIS</name>
<accession>A0A892ZLQ9</accession>
<organism evidence="1 2">
    <name type="scientific">Paralysiella testudinis</name>
    <dbReference type="NCBI Taxonomy" id="2809020"/>
    <lineage>
        <taxon>Bacteria</taxon>
        <taxon>Pseudomonadati</taxon>
        <taxon>Pseudomonadota</taxon>
        <taxon>Betaproteobacteria</taxon>
        <taxon>Neisseriales</taxon>
        <taxon>Neisseriaceae</taxon>
        <taxon>Paralysiella</taxon>
    </lineage>
</organism>
<dbReference type="Proteomes" id="UP000653156">
    <property type="component" value="Chromosome"/>
</dbReference>
<evidence type="ECO:0000313" key="1">
    <source>
        <dbReference type="EMBL" id="QRQ82727.1"/>
    </source>
</evidence>
<protein>
    <submittedName>
        <fullName evidence="1">Uncharacterized protein</fullName>
    </submittedName>
</protein>
<dbReference type="KEGG" id="ptes:JQU52_04890"/>
<sequence length="94" mass="10919">MGESGDAARRQALIRLRIKHQIRQNIILADFFRSGSPRPLRNFSKLMKNAQICHSGVGRNPLFANKLILNQFIMFKDMDSGLRRNDKLERFFAD</sequence>
<reference evidence="1" key="1">
    <citation type="submission" date="2021-02" db="EMBL/GenBank/DDBJ databases">
        <title>Neisseriaceae sp. 26B isolated from the cloaca of a Common Toad-headed Turtle (Mesoclemmys nasuta).</title>
        <authorList>
            <person name="Spergser J."/>
            <person name="Busse H.-J."/>
        </authorList>
    </citation>
    <scope>NUCLEOTIDE SEQUENCE</scope>
    <source>
        <strain evidence="1">26B</strain>
    </source>
</reference>
<dbReference type="RefSeq" id="WP_230340014.1">
    <property type="nucleotide sequence ID" value="NZ_CP069798.1"/>
</dbReference>
<gene>
    <name evidence="1" type="ORF">JQU52_04890</name>
</gene>
<dbReference type="AlphaFoldDB" id="A0A892ZLQ9"/>